<dbReference type="EMBL" id="CP117812">
    <property type="protein sequence ID" value="WDE97613.1"/>
    <property type="molecule type" value="Genomic_DNA"/>
</dbReference>
<dbReference type="PANTHER" id="PTHR40111:SF1">
    <property type="entry name" value="CEPHALOSPORIN-C DEACETYLASE"/>
    <property type="match status" value="1"/>
</dbReference>
<keyword evidence="1" id="KW-0732">Signal</keyword>
<evidence type="ECO:0000313" key="4">
    <source>
        <dbReference type="Proteomes" id="UP001214250"/>
    </source>
</evidence>
<sequence>MSFFKSRSKATLQTLFISCSLLSFNSQAATPLPETLAPLNNKPAPQSFDQMWKDFDPRKEALEVEVIKEWEEDGVILKILRYDIGIFKGQKAKMAAVYGYPKGAKNLPGLLQIHGGGQYADHRAVLTNAKRGYATLSIAWAGRISAPDYKVSPHEVKLFWDKKTSDPDYKLTTDWGALDAYHAPSKHGKDAFPSIPTADWTLDPIESPRNNSWFLITLAARRGLTFLEKQPQVNGDKLGVYGHSMGGKLTVATAASDSRIKAAAPSCGGISDRYNEKELHRNTVGDSTQLKQISAPIVFLSPSNDFHGHINNLVDAVKEIKTDQWRVICSPHGSHQEIPSAEVATQLWFDQYLKGSFTWPKTPATSLNLVSPSGSPTLIVTPDQSRTIEAVDVYYCQQGDSSGNRQLRSNRINRFWHHAPAHKKENQWQASMPLYSVDKPLWVYANISYKLDTAVTAAGYYYGTYKTDTFIVSSLVKLVTPKALQKANLKAQLKPSTIIEDFDTDWHQEWFSYKPQTWPRKTHKLYHPAYQAPSPDAGLKIRVFSEKDNTLLIGIDKYVAELTLKAGQVNEFILKHSDFKNYEEQALNSWKGIAELRLSDAEILRSSKNRSKTRRLGKSWQGSDPQFKELTWIK</sequence>
<dbReference type="SUPFAM" id="SSF53474">
    <property type="entry name" value="alpha/beta-Hydrolases"/>
    <property type="match status" value="1"/>
</dbReference>
<feature type="chain" id="PRO_5045387111" evidence="1">
    <location>
        <begin position="29"/>
        <end position="634"/>
    </location>
</feature>
<organism evidence="3 4">
    <name type="scientific">Lentisphaera profundi</name>
    <dbReference type="NCBI Taxonomy" id="1658616"/>
    <lineage>
        <taxon>Bacteria</taxon>
        <taxon>Pseudomonadati</taxon>
        <taxon>Lentisphaerota</taxon>
        <taxon>Lentisphaeria</taxon>
        <taxon>Lentisphaerales</taxon>
        <taxon>Lentisphaeraceae</taxon>
        <taxon>Lentisphaera</taxon>
    </lineage>
</organism>
<protein>
    <submittedName>
        <fullName evidence="3">Dienelactone hydrolase family protein</fullName>
    </submittedName>
</protein>
<reference evidence="3 4" key="1">
    <citation type="submission" date="2023-02" db="EMBL/GenBank/DDBJ databases">
        <title>Genome sequence of Lentisphaera profundi SAORIC-696.</title>
        <authorList>
            <person name="Kim e."/>
            <person name="Cho J.-C."/>
            <person name="Choi A."/>
            <person name="Kang I."/>
        </authorList>
    </citation>
    <scope>NUCLEOTIDE SEQUENCE [LARGE SCALE GENOMIC DNA]</scope>
    <source>
        <strain evidence="3 4">SAORIC-696</strain>
    </source>
</reference>
<evidence type="ECO:0000259" key="2">
    <source>
        <dbReference type="Pfam" id="PF01738"/>
    </source>
</evidence>
<dbReference type="RefSeq" id="WP_274152109.1">
    <property type="nucleotide sequence ID" value="NZ_CP117812.1"/>
</dbReference>
<dbReference type="PANTHER" id="PTHR40111">
    <property type="entry name" value="CEPHALOSPORIN-C DEACETYLASE"/>
    <property type="match status" value="1"/>
</dbReference>
<gene>
    <name evidence="3" type="ORF">PQO03_17435</name>
</gene>
<feature type="signal peptide" evidence="1">
    <location>
        <begin position="1"/>
        <end position="28"/>
    </location>
</feature>
<keyword evidence="3" id="KW-0378">Hydrolase</keyword>
<evidence type="ECO:0000313" key="3">
    <source>
        <dbReference type="EMBL" id="WDE97613.1"/>
    </source>
</evidence>
<accession>A0ABY7VWG5</accession>
<dbReference type="Pfam" id="PF01738">
    <property type="entry name" value="DLH"/>
    <property type="match status" value="1"/>
</dbReference>
<dbReference type="Proteomes" id="UP001214250">
    <property type="component" value="Chromosome 2"/>
</dbReference>
<proteinExistence type="predicted"/>
<dbReference type="InterPro" id="IPR039069">
    <property type="entry name" value="CE7"/>
</dbReference>
<keyword evidence="4" id="KW-1185">Reference proteome</keyword>
<name>A0ABY7VWG5_9BACT</name>
<dbReference type="InterPro" id="IPR002925">
    <property type="entry name" value="Dienelactn_hydro"/>
</dbReference>
<dbReference type="Gene3D" id="3.40.50.1820">
    <property type="entry name" value="alpha/beta hydrolase"/>
    <property type="match status" value="1"/>
</dbReference>
<feature type="domain" description="Dienelactone hydrolase" evidence="2">
    <location>
        <begin position="224"/>
        <end position="324"/>
    </location>
</feature>
<evidence type="ECO:0000256" key="1">
    <source>
        <dbReference type="SAM" id="SignalP"/>
    </source>
</evidence>
<dbReference type="InterPro" id="IPR029058">
    <property type="entry name" value="AB_hydrolase_fold"/>
</dbReference>
<dbReference type="GO" id="GO:0016787">
    <property type="term" value="F:hydrolase activity"/>
    <property type="evidence" value="ECO:0007669"/>
    <property type="project" value="UniProtKB-KW"/>
</dbReference>